<proteinExistence type="predicted"/>
<dbReference type="VEuPathDB" id="VectorBase:ADIR014441"/>
<protein>
    <submittedName>
        <fullName evidence="2">Uncharacterized protein</fullName>
    </submittedName>
</protein>
<name>A0A182NX47_9DIPT</name>
<accession>A0A182NX47</accession>
<dbReference type="AlphaFoldDB" id="A0A182NX47"/>
<feature type="region of interest" description="Disordered" evidence="1">
    <location>
        <begin position="32"/>
        <end position="63"/>
    </location>
</feature>
<dbReference type="EnsemblMetazoa" id="ADIR014441-RA">
    <property type="protein sequence ID" value="ADIR014441-PA"/>
    <property type="gene ID" value="ADIR014441"/>
</dbReference>
<organism evidence="2 3">
    <name type="scientific">Anopheles dirus</name>
    <dbReference type="NCBI Taxonomy" id="7168"/>
    <lineage>
        <taxon>Eukaryota</taxon>
        <taxon>Metazoa</taxon>
        <taxon>Ecdysozoa</taxon>
        <taxon>Arthropoda</taxon>
        <taxon>Hexapoda</taxon>
        <taxon>Insecta</taxon>
        <taxon>Pterygota</taxon>
        <taxon>Neoptera</taxon>
        <taxon>Endopterygota</taxon>
        <taxon>Diptera</taxon>
        <taxon>Nematocera</taxon>
        <taxon>Culicoidea</taxon>
        <taxon>Culicidae</taxon>
        <taxon>Anophelinae</taxon>
        <taxon>Anopheles</taxon>
    </lineage>
</organism>
<keyword evidence="3" id="KW-1185">Reference proteome</keyword>
<evidence type="ECO:0000256" key="1">
    <source>
        <dbReference type="SAM" id="MobiDB-lite"/>
    </source>
</evidence>
<reference evidence="3" key="1">
    <citation type="submission" date="2013-03" db="EMBL/GenBank/DDBJ databases">
        <title>The Genome Sequence of Anopheles dirus WRAIR2.</title>
        <authorList>
            <consortium name="The Broad Institute Genomics Platform"/>
            <person name="Neafsey D.E."/>
            <person name="Walton C."/>
            <person name="Walker B."/>
            <person name="Young S.K."/>
            <person name="Zeng Q."/>
            <person name="Gargeya S."/>
            <person name="Fitzgerald M."/>
            <person name="Haas B."/>
            <person name="Abouelleil A."/>
            <person name="Allen A.W."/>
            <person name="Alvarado L."/>
            <person name="Arachchi H.M."/>
            <person name="Berlin A.M."/>
            <person name="Chapman S.B."/>
            <person name="Gainer-Dewar J."/>
            <person name="Goldberg J."/>
            <person name="Griggs A."/>
            <person name="Gujja S."/>
            <person name="Hansen M."/>
            <person name="Howarth C."/>
            <person name="Imamovic A."/>
            <person name="Ireland A."/>
            <person name="Larimer J."/>
            <person name="McCowan C."/>
            <person name="Murphy C."/>
            <person name="Pearson M."/>
            <person name="Poon T.W."/>
            <person name="Priest M."/>
            <person name="Roberts A."/>
            <person name="Saif S."/>
            <person name="Shea T."/>
            <person name="Sisk P."/>
            <person name="Sykes S."/>
            <person name="Wortman J."/>
            <person name="Nusbaum C."/>
            <person name="Birren B."/>
        </authorList>
    </citation>
    <scope>NUCLEOTIDE SEQUENCE [LARGE SCALE GENOMIC DNA]</scope>
    <source>
        <strain evidence="3">WRAIR2</strain>
    </source>
</reference>
<feature type="compositionally biased region" description="Polar residues" evidence="1">
    <location>
        <begin position="32"/>
        <end position="41"/>
    </location>
</feature>
<evidence type="ECO:0000313" key="3">
    <source>
        <dbReference type="Proteomes" id="UP000075884"/>
    </source>
</evidence>
<feature type="compositionally biased region" description="Basic residues" evidence="1">
    <location>
        <begin position="50"/>
        <end position="63"/>
    </location>
</feature>
<reference evidence="2" key="2">
    <citation type="submission" date="2020-05" db="UniProtKB">
        <authorList>
            <consortium name="EnsemblMetazoa"/>
        </authorList>
    </citation>
    <scope>IDENTIFICATION</scope>
    <source>
        <strain evidence="2">WRAIR2</strain>
    </source>
</reference>
<dbReference type="Proteomes" id="UP000075884">
    <property type="component" value="Unassembled WGS sequence"/>
</dbReference>
<evidence type="ECO:0000313" key="2">
    <source>
        <dbReference type="EnsemblMetazoa" id="ADIR014441-PA"/>
    </source>
</evidence>
<sequence length="63" mass="7380">MLPFLMALINKRFDRSPLDGVSRRHKVERQLTTVNRTTPSRKPTPPFSRSKYRSHAHPHTHSC</sequence>